<comment type="function">
    <text evidence="1 14">DNA ligase that catalyzes the formation of phosphodiester linkages between 5'-phosphoryl and 3'-hydroxyl groups in double-stranded DNA using NAD as a coenzyme and as the energy source for the reaction. It is essential for DNA replication and repair of damaged DNA.</text>
</comment>
<dbReference type="GO" id="GO:0003677">
    <property type="term" value="F:DNA binding"/>
    <property type="evidence" value="ECO:0007669"/>
    <property type="project" value="InterPro"/>
</dbReference>
<dbReference type="PANTHER" id="PTHR23389:SF9">
    <property type="entry name" value="DNA LIGASE"/>
    <property type="match status" value="1"/>
</dbReference>
<protein>
    <recommendedName>
        <fullName evidence="3 14">DNA ligase</fullName>
        <ecNumber evidence="2 14">6.5.1.2</ecNumber>
    </recommendedName>
    <alternativeName>
        <fullName evidence="14">Polydeoxyribonucleotide synthase [NAD(+)]</fullName>
    </alternativeName>
</protein>
<evidence type="ECO:0000256" key="14">
    <source>
        <dbReference type="HAMAP-Rule" id="MF_01588"/>
    </source>
</evidence>
<evidence type="ECO:0000256" key="10">
    <source>
        <dbReference type="ARBA" id="ARBA00023027"/>
    </source>
</evidence>
<evidence type="ECO:0000256" key="6">
    <source>
        <dbReference type="ARBA" id="ARBA00022723"/>
    </source>
</evidence>
<dbReference type="EMBL" id="CAADFR010000053">
    <property type="protein sequence ID" value="VFK40118.1"/>
    <property type="molecule type" value="Genomic_DNA"/>
</dbReference>
<dbReference type="InterPro" id="IPR013839">
    <property type="entry name" value="DNAligase_adenylation"/>
</dbReference>
<accession>A0A450YV74</accession>
<comment type="catalytic activity">
    <reaction evidence="12 14 15">
        <text>NAD(+) + (deoxyribonucleotide)n-3'-hydroxyl + 5'-phospho-(deoxyribonucleotide)m = (deoxyribonucleotide)n+m + AMP + beta-nicotinamide D-nucleotide.</text>
        <dbReference type="EC" id="6.5.1.2"/>
    </reaction>
</comment>
<feature type="binding site" evidence="14">
    <location>
        <begin position="65"/>
        <end position="69"/>
    </location>
    <ligand>
        <name>NAD(+)</name>
        <dbReference type="ChEBI" id="CHEBI:57540"/>
    </ligand>
</feature>
<feature type="binding site" evidence="14">
    <location>
        <position position="350"/>
    </location>
    <ligand>
        <name>NAD(+)</name>
        <dbReference type="ChEBI" id="CHEBI:57540"/>
    </ligand>
</feature>
<dbReference type="InterPro" id="IPR004149">
    <property type="entry name" value="Znf_DNAligase_C4"/>
</dbReference>
<dbReference type="SMART" id="SM00278">
    <property type="entry name" value="HhH1"/>
    <property type="match status" value="4"/>
</dbReference>
<dbReference type="InterPro" id="IPR001679">
    <property type="entry name" value="DNA_ligase"/>
</dbReference>
<dbReference type="FunFam" id="3.30.470.30:FF:000001">
    <property type="entry name" value="DNA ligase"/>
    <property type="match status" value="1"/>
</dbReference>
<dbReference type="HAMAP" id="MF_01588">
    <property type="entry name" value="DNA_ligase_A"/>
    <property type="match status" value="1"/>
</dbReference>
<reference evidence="18" key="1">
    <citation type="submission" date="2019-02" db="EMBL/GenBank/DDBJ databases">
        <authorList>
            <person name="Gruber-Vodicka R. H."/>
            <person name="Seah K. B. B."/>
        </authorList>
    </citation>
    <scope>NUCLEOTIDE SEQUENCE</scope>
    <source>
        <strain evidence="18">BECK_S1320</strain>
        <strain evidence="17">BECK_S1321</strain>
    </source>
</reference>
<dbReference type="SMART" id="SM00292">
    <property type="entry name" value="BRCT"/>
    <property type="match status" value="1"/>
</dbReference>
<keyword evidence="8 14" id="KW-0862">Zinc</keyword>
<feature type="binding site" evidence="14">
    <location>
        <begin position="114"/>
        <end position="115"/>
    </location>
    <ligand>
        <name>NAD(+)</name>
        <dbReference type="ChEBI" id="CHEBI:57540"/>
    </ligand>
</feature>
<keyword evidence="5 14" id="KW-0235">DNA replication</keyword>
<comment type="caution">
    <text evidence="14">Lacks conserved residue(s) required for the propagation of feature annotation.</text>
</comment>
<keyword evidence="9 14" id="KW-0460">Magnesium</keyword>
<keyword evidence="11 14" id="KW-0234">DNA repair</keyword>
<dbReference type="Gene3D" id="6.20.10.30">
    <property type="match status" value="1"/>
</dbReference>
<dbReference type="Pfam" id="PF03119">
    <property type="entry name" value="DNA_ligase_ZBD"/>
    <property type="match status" value="1"/>
</dbReference>
<keyword evidence="7 14" id="KW-0227">DNA damage</keyword>
<dbReference type="InterPro" id="IPR012340">
    <property type="entry name" value="NA-bd_OB-fold"/>
</dbReference>
<sequence>MGFGIAVPGNRLRTFARVYRLLKGNCMMNAEKDMEKIRHRAAALRETLSYHAHRYHALDDPEIGDAEYDAQFRELEALEKDHPELVTPDSPTQRVGAKPLAGFGEVPHEHPMLSLNNAFEEREVHEFDRRARAGLGLDDARAKISYVAEPKIDGLAVSLRYEEGILVRAATRGDGSRGEDITGNIRAIRSVPLRLLGESFPRVLEARGEVYMTVAGFERLNAEQQKRGEKPFANPRNAAAGGLRQLDPAITAARPLAMFCYGVGVVEGSDLPDRYDELSRALSGWGLRVNPEAESVSGAAGCLAYYHRLLKRRATLGYDIDGVVYKVNSIPWQAELGRASRAPRWAIAHKFPAEEATTRILAIQVQVGRTGAVTPVARLGPVRVGGATITNATLHNQDEVDRKDVRVGDTVVVRRAGDVIPEVARVLPEHRPPGAQPFRIPTHCPECDSEITRPEGEAVARCGGGLVCPSQRKQAIRHFAGRRAMDIEGLGEKLVDQLVERKLVGSVPDLYRLDAPTLATLERMGEISARNLLEALEKSKSTTLARFLFALGIREVGEATAHALAEYFGSLERLESATLEILREVPDVGPIVAKHIHDFFSGPRNREIIHALRADIGVHWEAENAIPSVDAGVNAGVDTGVDTAGGDTDGKPLSGKTFVLTGTLSSMTREEAGRRLRALGAKVSGSLSGKTNCLLVGENPGAAKLAKARKLGVALMTEAEFPREFPKKPS</sequence>
<dbReference type="GO" id="GO:0003911">
    <property type="term" value="F:DNA ligase (NAD+) activity"/>
    <property type="evidence" value="ECO:0007669"/>
    <property type="project" value="UniProtKB-UniRule"/>
</dbReference>
<comment type="similarity">
    <text evidence="13 14">Belongs to the NAD-dependent DNA ligase family. LigA subfamily.</text>
</comment>
<feature type="binding site" evidence="14">
    <location>
        <position position="447"/>
    </location>
    <ligand>
        <name>Zn(2+)</name>
        <dbReference type="ChEBI" id="CHEBI:29105"/>
    </ligand>
</feature>
<dbReference type="InterPro" id="IPR018239">
    <property type="entry name" value="DNA_ligase_AS"/>
</dbReference>
<dbReference type="NCBIfam" id="NF005932">
    <property type="entry name" value="PRK07956.1"/>
    <property type="match status" value="1"/>
</dbReference>
<dbReference type="PROSITE" id="PS01056">
    <property type="entry name" value="DNA_LIGASE_N2"/>
    <property type="match status" value="1"/>
</dbReference>
<dbReference type="FunFam" id="1.10.287.610:FF:000002">
    <property type="entry name" value="DNA ligase"/>
    <property type="match status" value="1"/>
</dbReference>
<dbReference type="SUPFAM" id="SSF50249">
    <property type="entry name" value="Nucleic acid-binding proteins"/>
    <property type="match status" value="1"/>
</dbReference>
<dbReference type="InterPro" id="IPR001357">
    <property type="entry name" value="BRCT_dom"/>
</dbReference>
<dbReference type="Gene3D" id="3.30.470.30">
    <property type="entry name" value="DNA ligase/mRNA capping enzyme"/>
    <property type="match status" value="1"/>
</dbReference>
<dbReference type="InterPro" id="IPR004150">
    <property type="entry name" value="NAD_DNA_ligase_OB"/>
</dbReference>
<feature type="domain" description="BRCT" evidence="16">
    <location>
        <begin position="648"/>
        <end position="715"/>
    </location>
</feature>
<dbReference type="InterPro" id="IPR003583">
    <property type="entry name" value="Hlx-hairpin-Hlx_DNA-bd_motif"/>
</dbReference>
<evidence type="ECO:0000256" key="7">
    <source>
        <dbReference type="ARBA" id="ARBA00022763"/>
    </source>
</evidence>
<dbReference type="PROSITE" id="PS01055">
    <property type="entry name" value="DNA_LIGASE_N1"/>
    <property type="match status" value="1"/>
</dbReference>
<dbReference type="Pfam" id="PF00533">
    <property type="entry name" value="BRCT"/>
    <property type="match status" value="1"/>
</dbReference>
<dbReference type="EMBL" id="CAADFU010000053">
    <property type="protein sequence ID" value="VFK45423.1"/>
    <property type="molecule type" value="Genomic_DNA"/>
</dbReference>
<feature type="binding site" evidence="14">
    <location>
        <position position="468"/>
    </location>
    <ligand>
        <name>Zn(2+)</name>
        <dbReference type="ChEBI" id="CHEBI:29105"/>
    </ligand>
</feature>
<evidence type="ECO:0000256" key="2">
    <source>
        <dbReference type="ARBA" id="ARBA00012722"/>
    </source>
</evidence>
<name>A0A450YV74_9GAMM</name>
<evidence type="ECO:0000256" key="1">
    <source>
        <dbReference type="ARBA" id="ARBA00004067"/>
    </source>
</evidence>
<dbReference type="CDD" id="cd17748">
    <property type="entry name" value="BRCT_DNA_ligase_like"/>
    <property type="match status" value="1"/>
</dbReference>
<dbReference type="PANTHER" id="PTHR23389">
    <property type="entry name" value="CHROMOSOME TRANSMISSION FIDELITY FACTOR 18"/>
    <property type="match status" value="1"/>
</dbReference>
<organism evidence="18">
    <name type="scientific">Candidatus Kentrum sp. SD</name>
    <dbReference type="NCBI Taxonomy" id="2126332"/>
    <lineage>
        <taxon>Bacteria</taxon>
        <taxon>Pseudomonadati</taxon>
        <taxon>Pseudomonadota</taxon>
        <taxon>Gammaproteobacteria</taxon>
        <taxon>Candidatus Kentrum</taxon>
    </lineage>
</organism>
<dbReference type="InterPro" id="IPR041663">
    <property type="entry name" value="DisA/LigA_HHH"/>
</dbReference>
<evidence type="ECO:0000256" key="13">
    <source>
        <dbReference type="ARBA" id="ARBA00060881"/>
    </source>
</evidence>
<dbReference type="FunFam" id="1.10.150.20:FF:000007">
    <property type="entry name" value="DNA ligase"/>
    <property type="match status" value="1"/>
</dbReference>
<dbReference type="FunFam" id="2.40.50.140:FF:000012">
    <property type="entry name" value="DNA ligase"/>
    <property type="match status" value="1"/>
</dbReference>
<dbReference type="GO" id="GO:0005829">
    <property type="term" value="C:cytosol"/>
    <property type="evidence" value="ECO:0007669"/>
    <property type="project" value="TreeGrafter"/>
</dbReference>
<dbReference type="SUPFAM" id="SSF47781">
    <property type="entry name" value="RuvA domain 2-like"/>
    <property type="match status" value="1"/>
</dbReference>
<dbReference type="SUPFAM" id="SSF56091">
    <property type="entry name" value="DNA ligase/mRNA capping enzyme, catalytic domain"/>
    <property type="match status" value="1"/>
</dbReference>
<feature type="binding site" evidence="14">
    <location>
        <position position="149"/>
    </location>
    <ligand>
        <name>NAD(+)</name>
        <dbReference type="ChEBI" id="CHEBI:57540"/>
    </ligand>
</feature>
<evidence type="ECO:0000256" key="15">
    <source>
        <dbReference type="RuleBase" id="RU000618"/>
    </source>
</evidence>
<dbReference type="InterPro" id="IPR010994">
    <property type="entry name" value="RuvA_2-like"/>
</dbReference>
<feature type="binding site" evidence="14">
    <location>
        <position position="326"/>
    </location>
    <ligand>
        <name>NAD(+)</name>
        <dbReference type="ChEBI" id="CHEBI:57540"/>
    </ligand>
</feature>
<dbReference type="CDD" id="cd00114">
    <property type="entry name" value="LIGANc"/>
    <property type="match status" value="1"/>
</dbReference>
<dbReference type="GO" id="GO:0006281">
    <property type="term" value="P:DNA repair"/>
    <property type="evidence" value="ECO:0007669"/>
    <property type="project" value="UniProtKB-KW"/>
</dbReference>
<evidence type="ECO:0000313" key="17">
    <source>
        <dbReference type="EMBL" id="VFK40118.1"/>
    </source>
</evidence>
<evidence type="ECO:0000256" key="5">
    <source>
        <dbReference type="ARBA" id="ARBA00022705"/>
    </source>
</evidence>
<evidence type="ECO:0000259" key="16">
    <source>
        <dbReference type="PROSITE" id="PS50172"/>
    </source>
</evidence>
<dbReference type="Pfam" id="PF03120">
    <property type="entry name" value="OB_DNA_ligase"/>
    <property type="match status" value="1"/>
</dbReference>
<evidence type="ECO:0000256" key="9">
    <source>
        <dbReference type="ARBA" id="ARBA00022842"/>
    </source>
</evidence>
<dbReference type="SMART" id="SM00532">
    <property type="entry name" value="LIGANc"/>
    <property type="match status" value="1"/>
</dbReference>
<evidence type="ECO:0000256" key="8">
    <source>
        <dbReference type="ARBA" id="ARBA00022833"/>
    </source>
</evidence>
<dbReference type="FunFam" id="1.10.150.20:FF:000006">
    <property type="entry name" value="DNA ligase"/>
    <property type="match status" value="1"/>
</dbReference>
<feature type="active site" description="N6-AMP-lysine intermediate" evidence="14">
    <location>
        <position position="151"/>
    </location>
</feature>
<dbReference type="Pfam" id="PF12826">
    <property type="entry name" value="HHH_2"/>
    <property type="match status" value="1"/>
</dbReference>
<feature type="binding site" evidence="14">
    <location>
        <position position="444"/>
    </location>
    <ligand>
        <name>Zn(2+)</name>
        <dbReference type="ChEBI" id="CHEBI:29105"/>
    </ligand>
</feature>
<dbReference type="GO" id="GO:0046872">
    <property type="term" value="F:metal ion binding"/>
    <property type="evidence" value="ECO:0007669"/>
    <property type="project" value="UniProtKB-KW"/>
</dbReference>
<evidence type="ECO:0000256" key="4">
    <source>
        <dbReference type="ARBA" id="ARBA00022598"/>
    </source>
</evidence>
<proteinExistence type="inferred from homology"/>
<dbReference type="GO" id="GO:0006260">
    <property type="term" value="P:DNA replication"/>
    <property type="evidence" value="ECO:0007669"/>
    <property type="project" value="UniProtKB-KW"/>
</dbReference>
<keyword evidence="14" id="KW-0464">Manganese</keyword>
<dbReference type="NCBIfam" id="TIGR00575">
    <property type="entry name" value="dnlj"/>
    <property type="match status" value="1"/>
</dbReference>
<dbReference type="Gene3D" id="3.40.50.10190">
    <property type="entry name" value="BRCT domain"/>
    <property type="match status" value="1"/>
</dbReference>
<comment type="cofactor">
    <cofactor evidence="14">
        <name>Mg(2+)</name>
        <dbReference type="ChEBI" id="CHEBI:18420"/>
    </cofactor>
    <cofactor evidence="14">
        <name>Mn(2+)</name>
        <dbReference type="ChEBI" id="CHEBI:29035"/>
    </cofactor>
</comment>
<dbReference type="Pfam" id="PF01653">
    <property type="entry name" value="DNA_ligase_aden"/>
    <property type="match status" value="1"/>
</dbReference>
<dbReference type="Gene3D" id="2.40.50.140">
    <property type="entry name" value="Nucleic acid-binding proteins"/>
    <property type="match status" value="1"/>
</dbReference>
<dbReference type="InterPro" id="IPR013840">
    <property type="entry name" value="DNAligase_N"/>
</dbReference>
<dbReference type="Gene3D" id="1.10.287.610">
    <property type="entry name" value="Helix hairpin bin"/>
    <property type="match status" value="1"/>
</dbReference>
<keyword evidence="4 14" id="KW-0436">Ligase</keyword>
<evidence type="ECO:0000256" key="11">
    <source>
        <dbReference type="ARBA" id="ARBA00023204"/>
    </source>
</evidence>
<dbReference type="Gene3D" id="1.10.150.20">
    <property type="entry name" value="5' to 3' exonuclease, C-terminal subdomain"/>
    <property type="match status" value="2"/>
</dbReference>
<dbReference type="SUPFAM" id="SSF52113">
    <property type="entry name" value="BRCT domain"/>
    <property type="match status" value="1"/>
</dbReference>
<feature type="binding site" evidence="14">
    <location>
        <position position="209"/>
    </location>
    <ligand>
        <name>NAD(+)</name>
        <dbReference type="ChEBI" id="CHEBI:57540"/>
    </ligand>
</feature>
<dbReference type="EC" id="6.5.1.2" evidence="2 14"/>
<evidence type="ECO:0000256" key="3">
    <source>
        <dbReference type="ARBA" id="ARBA00013308"/>
    </source>
</evidence>
<dbReference type="InterPro" id="IPR036420">
    <property type="entry name" value="BRCT_dom_sf"/>
</dbReference>
<evidence type="ECO:0000313" key="18">
    <source>
        <dbReference type="EMBL" id="VFK45423.1"/>
    </source>
</evidence>
<gene>
    <name evidence="14" type="primary">ligA</name>
    <name evidence="18" type="ORF">BECKSD772E_GA0070983_105312</name>
    <name evidence="17" type="ORF">BECKSD772F_GA0070984_105312</name>
</gene>
<keyword evidence="6 14" id="KW-0479">Metal-binding</keyword>
<evidence type="ECO:0000256" key="12">
    <source>
        <dbReference type="ARBA" id="ARBA00034005"/>
    </source>
</evidence>
<dbReference type="AlphaFoldDB" id="A0A450YV74"/>
<dbReference type="Pfam" id="PF14520">
    <property type="entry name" value="HHH_5"/>
    <property type="match status" value="1"/>
</dbReference>
<dbReference type="InterPro" id="IPR033136">
    <property type="entry name" value="DNA_ligase_CS"/>
</dbReference>
<dbReference type="PIRSF" id="PIRSF001604">
    <property type="entry name" value="LigA"/>
    <property type="match status" value="1"/>
</dbReference>
<feature type="binding site" evidence="14">
    <location>
        <position position="172"/>
    </location>
    <ligand>
        <name>NAD(+)</name>
        <dbReference type="ChEBI" id="CHEBI:57540"/>
    </ligand>
</feature>
<dbReference type="PROSITE" id="PS50172">
    <property type="entry name" value="BRCT"/>
    <property type="match status" value="1"/>
</dbReference>
<keyword evidence="10 14" id="KW-0520">NAD</keyword>